<organism evidence="1 2">
    <name type="scientific">Dyella telluris</name>
    <dbReference type="NCBI Taxonomy" id="2763498"/>
    <lineage>
        <taxon>Bacteria</taxon>
        <taxon>Pseudomonadati</taxon>
        <taxon>Pseudomonadota</taxon>
        <taxon>Gammaproteobacteria</taxon>
        <taxon>Lysobacterales</taxon>
        <taxon>Rhodanobacteraceae</taxon>
        <taxon>Dyella</taxon>
    </lineage>
</organism>
<accession>A0A7G8QAN0</accession>
<sequence length="139" mass="14047">MLALAFSGAAFADQPPASGLGQSWPNASDVSSSPNFHAYVFTLGGIQFVQINDVNGNVLGAVGSANGQFITLPVGRFSQLVSTPQQAPAVAPAAPAAAPTTVYQDTATTVTATPLSDGTMQLKAAAASCDPIQCNTHIQ</sequence>
<reference evidence="1 2" key="1">
    <citation type="submission" date="2020-08" db="EMBL/GenBank/DDBJ databases">
        <title>Dyella sp. G9 isolated from forest soil.</title>
        <authorList>
            <person name="Fu J."/>
            <person name="Qiu L."/>
        </authorList>
    </citation>
    <scope>NUCLEOTIDE SEQUENCE [LARGE SCALE GENOMIC DNA]</scope>
    <source>
        <strain evidence="1 2">G9</strain>
    </source>
</reference>
<gene>
    <name evidence="1" type="ORF">H8F01_14395</name>
</gene>
<proteinExistence type="predicted"/>
<name>A0A7G8QAN0_9GAMM</name>
<protein>
    <submittedName>
        <fullName evidence="1">Uncharacterized protein</fullName>
    </submittedName>
</protein>
<dbReference type="KEGG" id="dtl:H8F01_14395"/>
<dbReference type="AlphaFoldDB" id="A0A7G8QAN0"/>
<evidence type="ECO:0000313" key="2">
    <source>
        <dbReference type="Proteomes" id="UP000515873"/>
    </source>
</evidence>
<evidence type="ECO:0000313" key="1">
    <source>
        <dbReference type="EMBL" id="QNK03838.1"/>
    </source>
</evidence>
<keyword evidence="2" id="KW-1185">Reference proteome</keyword>
<dbReference type="EMBL" id="CP060412">
    <property type="protein sequence ID" value="QNK03838.1"/>
    <property type="molecule type" value="Genomic_DNA"/>
</dbReference>
<dbReference type="Proteomes" id="UP000515873">
    <property type="component" value="Chromosome"/>
</dbReference>